<name>A0A916RLI6_9HYPH</name>
<dbReference type="Pfam" id="PF06233">
    <property type="entry name" value="Usg"/>
    <property type="match status" value="1"/>
</dbReference>
<gene>
    <name evidence="1" type="ORF">GCM10011385_13410</name>
</gene>
<reference evidence="1" key="2">
    <citation type="submission" date="2020-09" db="EMBL/GenBank/DDBJ databases">
        <authorList>
            <person name="Sun Q."/>
            <person name="Zhou Y."/>
        </authorList>
    </citation>
    <scope>NUCLEOTIDE SEQUENCE</scope>
    <source>
        <strain evidence="1">CGMCC 1.15320</strain>
    </source>
</reference>
<dbReference type="AlphaFoldDB" id="A0A916RLI6"/>
<dbReference type="InterPro" id="IPR009354">
    <property type="entry name" value="Usg"/>
</dbReference>
<dbReference type="RefSeq" id="WP_188720194.1">
    <property type="nucleotide sequence ID" value="NZ_BMIF01000003.1"/>
</dbReference>
<organism evidence="1 2">
    <name type="scientific">Nitratireductor aestuarii</name>
    <dbReference type="NCBI Taxonomy" id="1735103"/>
    <lineage>
        <taxon>Bacteria</taxon>
        <taxon>Pseudomonadati</taxon>
        <taxon>Pseudomonadota</taxon>
        <taxon>Alphaproteobacteria</taxon>
        <taxon>Hyphomicrobiales</taxon>
        <taxon>Phyllobacteriaceae</taxon>
        <taxon>Nitratireductor</taxon>
    </lineage>
</organism>
<evidence type="ECO:0000313" key="1">
    <source>
        <dbReference type="EMBL" id="GGA61015.1"/>
    </source>
</evidence>
<evidence type="ECO:0000313" key="2">
    <source>
        <dbReference type="Proteomes" id="UP000636264"/>
    </source>
</evidence>
<sequence>MSDLTTNKSDLELQLQGYGLITAELLYRMPDHPHLLQSFIWQHYDLAPKFPELHQFIEFWKKEIEGRLYSVVYTHKRLISPGEWRNVTGELILH</sequence>
<dbReference type="Proteomes" id="UP000636264">
    <property type="component" value="Unassembled WGS sequence"/>
</dbReference>
<proteinExistence type="predicted"/>
<accession>A0A916RLI6</accession>
<protein>
    <submittedName>
        <fullName evidence="1">Usg family protein</fullName>
    </submittedName>
</protein>
<comment type="caution">
    <text evidence="1">The sequence shown here is derived from an EMBL/GenBank/DDBJ whole genome shotgun (WGS) entry which is preliminary data.</text>
</comment>
<dbReference type="EMBL" id="BMIF01000003">
    <property type="protein sequence ID" value="GGA61015.1"/>
    <property type="molecule type" value="Genomic_DNA"/>
</dbReference>
<reference evidence="1" key="1">
    <citation type="journal article" date="2014" name="Int. J. Syst. Evol. Microbiol.">
        <title>Complete genome sequence of Corynebacterium casei LMG S-19264T (=DSM 44701T), isolated from a smear-ripened cheese.</title>
        <authorList>
            <consortium name="US DOE Joint Genome Institute (JGI-PGF)"/>
            <person name="Walter F."/>
            <person name="Albersmeier A."/>
            <person name="Kalinowski J."/>
            <person name="Ruckert C."/>
        </authorList>
    </citation>
    <scope>NUCLEOTIDE SEQUENCE</scope>
    <source>
        <strain evidence="1">CGMCC 1.15320</strain>
    </source>
</reference>
<keyword evidence="2" id="KW-1185">Reference proteome</keyword>